<organism evidence="1 2">
    <name type="scientific">Polyporus arcularius HHB13444</name>
    <dbReference type="NCBI Taxonomy" id="1314778"/>
    <lineage>
        <taxon>Eukaryota</taxon>
        <taxon>Fungi</taxon>
        <taxon>Dikarya</taxon>
        <taxon>Basidiomycota</taxon>
        <taxon>Agaricomycotina</taxon>
        <taxon>Agaricomycetes</taxon>
        <taxon>Polyporales</taxon>
        <taxon>Polyporaceae</taxon>
        <taxon>Polyporus</taxon>
    </lineage>
</organism>
<protein>
    <recommendedName>
        <fullName evidence="3">NAD(P)-binding protein</fullName>
    </recommendedName>
</protein>
<gene>
    <name evidence="1" type="ORF">K466DRAFT_542051</name>
</gene>
<dbReference type="InterPro" id="IPR036291">
    <property type="entry name" value="NAD(P)-bd_dom_sf"/>
</dbReference>
<dbReference type="EMBL" id="ML211025">
    <property type="protein sequence ID" value="TFK91231.1"/>
    <property type="molecule type" value="Genomic_DNA"/>
</dbReference>
<accession>A0A5C3PPH5</accession>
<evidence type="ECO:0000313" key="1">
    <source>
        <dbReference type="EMBL" id="TFK91231.1"/>
    </source>
</evidence>
<dbReference type="Proteomes" id="UP000308197">
    <property type="component" value="Unassembled WGS sequence"/>
</dbReference>
<dbReference type="PANTHER" id="PTHR43313">
    <property type="entry name" value="SHORT-CHAIN DEHYDROGENASE/REDUCTASE FAMILY 9C"/>
    <property type="match status" value="1"/>
</dbReference>
<dbReference type="GO" id="GO:0008202">
    <property type="term" value="P:steroid metabolic process"/>
    <property type="evidence" value="ECO:0007669"/>
    <property type="project" value="TreeGrafter"/>
</dbReference>
<evidence type="ECO:0000313" key="2">
    <source>
        <dbReference type="Proteomes" id="UP000308197"/>
    </source>
</evidence>
<dbReference type="Pfam" id="PF08643">
    <property type="entry name" value="DUF1776"/>
    <property type="match status" value="1"/>
</dbReference>
<proteinExistence type="predicted"/>
<dbReference type="InParanoid" id="A0A5C3PPH5"/>
<dbReference type="GO" id="GO:0016491">
    <property type="term" value="F:oxidoreductase activity"/>
    <property type="evidence" value="ECO:0007669"/>
    <property type="project" value="TreeGrafter"/>
</dbReference>
<dbReference type="STRING" id="1314778.A0A5C3PPH5"/>
<dbReference type="InterPro" id="IPR013952">
    <property type="entry name" value="DUF1776_fun"/>
</dbReference>
<name>A0A5C3PPH5_9APHY</name>
<reference evidence="1 2" key="1">
    <citation type="journal article" date="2019" name="Nat. Ecol. Evol.">
        <title>Megaphylogeny resolves global patterns of mushroom evolution.</title>
        <authorList>
            <person name="Varga T."/>
            <person name="Krizsan K."/>
            <person name="Foldi C."/>
            <person name="Dima B."/>
            <person name="Sanchez-Garcia M."/>
            <person name="Sanchez-Ramirez S."/>
            <person name="Szollosi G.J."/>
            <person name="Szarkandi J.G."/>
            <person name="Papp V."/>
            <person name="Albert L."/>
            <person name="Andreopoulos W."/>
            <person name="Angelini C."/>
            <person name="Antonin V."/>
            <person name="Barry K.W."/>
            <person name="Bougher N.L."/>
            <person name="Buchanan P."/>
            <person name="Buyck B."/>
            <person name="Bense V."/>
            <person name="Catcheside P."/>
            <person name="Chovatia M."/>
            <person name="Cooper J."/>
            <person name="Damon W."/>
            <person name="Desjardin D."/>
            <person name="Finy P."/>
            <person name="Geml J."/>
            <person name="Haridas S."/>
            <person name="Hughes K."/>
            <person name="Justo A."/>
            <person name="Karasinski D."/>
            <person name="Kautmanova I."/>
            <person name="Kiss B."/>
            <person name="Kocsube S."/>
            <person name="Kotiranta H."/>
            <person name="LaButti K.M."/>
            <person name="Lechner B.E."/>
            <person name="Liimatainen K."/>
            <person name="Lipzen A."/>
            <person name="Lukacs Z."/>
            <person name="Mihaltcheva S."/>
            <person name="Morgado L.N."/>
            <person name="Niskanen T."/>
            <person name="Noordeloos M.E."/>
            <person name="Ohm R.A."/>
            <person name="Ortiz-Santana B."/>
            <person name="Ovrebo C."/>
            <person name="Racz N."/>
            <person name="Riley R."/>
            <person name="Savchenko A."/>
            <person name="Shiryaev A."/>
            <person name="Soop K."/>
            <person name="Spirin V."/>
            <person name="Szebenyi C."/>
            <person name="Tomsovsky M."/>
            <person name="Tulloss R.E."/>
            <person name="Uehling J."/>
            <person name="Grigoriev I.V."/>
            <person name="Vagvolgyi C."/>
            <person name="Papp T."/>
            <person name="Martin F.M."/>
            <person name="Miettinen O."/>
            <person name="Hibbett D.S."/>
            <person name="Nagy L.G."/>
        </authorList>
    </citation>
    <scope>NUCLEOTIDE SEQUENCE [LARGE SCALE GENOMIC DNA]</scope>
    <source>
        <strain evidence="1 2">HHB13444</strain>
    </source>
</reference>
<dbReference type="AlphaFoldDB" id="A0A5C3PPH5"/>
<dbReference type="PANTHER" id="PTHR43313:SF1">
    <property type="entry name" value="3BETA-HYDROXYSTEROID DEHYDROGENASE DHS-16"/>
    <property type="match status" value="1"/>
</dbReference>
<dbReference type="Gene3D" id="3.40.50.720">
    <property type="entry name" value="NAD(P)-binding Rossmann-like Domain"/>
    <property type="match status" value="1"/>
</dbReference>
<evidence type="ECO:0008006" key="3">
    <source>
        <dbReference type="Google" id="ProtNLM"/>
    </source>
</evidence>
<sequence>MSFRSASGQAFPDDVRISSAGALPSNALECTRIVIYMFYRVLLGTFSAIQRCTAGAHERLCQLFGLSPSAVRGPRQSAIVIVGGDDDIGRHIALDFSELGYTVFVLCPDRHRDPQTLASSSTSDASNVSSRLVQDWHQRIKRSGRSSSPWGLVAPIVLDMTSSAQRVRAVETVDAYCSTHSLHLVAVIVQPAPGFITSKPSREGLDVTAWGNVVSYCLVQPMSLVQDYVGLLAAATGRVVLLHASGHQPWSSSLHKGLILSAAQYLRQELDPQSIKVSTISVGPFAPSFKSPELTHYEAGPAAPLGWSERGFMSNVRNTIEGVLLHFLVSPEDLRRSLLDVLRSRYPKERYVVGLHASLQAAHDSLPTVVHLCLRSITRLFS</sequence>
<keyword evidence="2" id="KW-1185">Reference proteome</keyword>
<dbReference type="SUPFAM" id="SSF51735">
    <property type="entry name" value="NAD(P)-binding Rossmann-fold domains"/>
    <property type="match status" value="1"/>
</dbReference>